<gene>
    <name evidence="3" type="ORF">Cvel_9168</name>
</gene>
<dbReference type="VEuPathDB" id="CryptoDB:Cvel_9168"/>
<feature type="signal peptide" evidence="2">
    <location>
        <begin position="1"/>
        <end position="28"/>
    </location>
</feature>
<feature type="compositionally biased region" description="Low complexity" evidence="1">
    <location>
        <begin position="820"/>
        <end position="838"/>
    </location>
</feature>
<feature type="compositionally biased region" description="Polar residues" evidence="1">
    <location>
        <begin position="147"/>
        <end position="157"/>
    </location>
</feature>
<sequence length="907" mass="97031">MPRLRLVKATLFLSLLFALASSIAPTEANAQAPPTPSQKDFLETQPAQSANAAAPTEDTNAEVPAEVGGTDKEEESQATNTQTDSAVSTETQSTVSSDSSSAPAQPSSSPSSFAQTSQQSHTKAKKDAASARVATLGTKGNAAAKSLESSMHLSHQGSGRGKKREGGDCKSEALEGTGLSLASFAPEAQNFGANSFCLNINEVPSCCDANSTVAIEDFLTTVETSYDSLYSNEAAFNQNDMQVAATYHALQERVGQKNYTSGKEDVLMLDQEFLDFLRLAYDVLNQTATEYVQETETDGGPLSSTRTFRSCQLQVYKFYRNLLCSLCLPANQGGTLLISNRECADVGFECADPMNRLRQLRWSVRDAFYDFKTAAGNLVNGTYCGSENTGKYCPDAPQDAENDTDTEAATFIQTRELRQDPAADNSTANATTTAAPTEAPATNETGNTTTPTPETVNATTTTPPPPPDVNLPPSTSTTTTTTTTAVDSSTEESTEETAEPTAGAVDPSGLPLLDGDGNSRKDWTDEEICSRYVSKKDPHSFAKRVMGEQEFILQVVETALKIHRETVPVLHSEVQILMQLVEKMEKRETKSSSKKASKTKKNSKKHQQGQIESTGVQKSPRTVSVSISADGSVVPSETPQSLVQAKSHTAAPEIDASYGLLFQLSEQKTGAEKDSFLTGFSDFIAVLEKLPKGTEGGETLSREYFSQNSPKFDAQGDPCTAAEENEVCLFPMDKTVNGTKEEIESGEYNITADGCARGYGPNGWCWVEPPITKAEKEGGKDRKWAVCNEACNNPKAVFFSPDGQQPESAPTQVSTPPEPTTTVAPEETTTTTTTASSEGVHFSEDGATVKGSSADTYQTSKYAAENKSADDEEEKESGALRVMGTFGFHLFALLGLALLHNSSGGLR</sequence>
<feature type="region of interest" description="Disordered" evidence="1">
    <location>
        <begin position="415"/>
        <end position="522"/>
    </location>
</feature>
<evidence type="ECO:0008006" key="4">
    <source>
        <dbReference type="Google" id="ProtNLM"/>
    </source>
</evidence>
<feature type="compositionally biased region" description="Polar residues" evidence="1">
    <location>
        <begin position="608"/>
        <end position="647"/>
    </location>
</feature>
<accession>A0A0G4HX54</accession>
<evidence type="ECO:0000256" key="1">
    <source>
        <dbReference type="SAM" id="MobiDB-lite"/>
    </source>
</evidence>
<evidence type="ECO:0000313" key="3">
    <source>
        <dbReference type="EMBL" id="CEM49035.1"/>
    </source>
</evidence>
<dbReference type="EMBL" id="CDMZ01004213">
    <property type="protein sequence ID" value="CEM49035.1"/>
    <property type="molecule type" value="Genomic_DNA"/>
</dbReference>
<feature type="chain" id="PRO_5005192474" description="Kringle domain-containing protein" evidence="2">
    <location>
        <begin position="29"/>
        <end position="907"/>
    </location>
</feature>
<feature type="compositionally biased region" description="Basic residues" evidence="1">
    <location>
        <begin position="592"/>
        <end position="607"/>
    </location>
</feature>
<protein>
    <recommendedName>
        <fullName evidence="4">Kringle domain-containing protein</fullName>
    </recommendedName>
</protein>
<feature type="compositionally biased region" description="Low complexity" evidence="1">
    <location>
        <begin position="472"/>
        <end position="488"/>
    </location>
</feature>
<feature type="compositionally biased region" description="Low complexity" evidence="1">
    <location>
        <begin position="422"/>
        <end position="461"/>
    </location>
</feature>
<feature type="compositionally biased region" description="Acidic residues" evidence="1">
    <location>
        <begin position="489"/>
        <end position="498"/>
    </location>
</feature>
<evidence type="ECO:0000256" key="2">
    <source>
        <dbReference type="SAM" id="SignalP"/>
    </source>
</evidence>
<feature type="region of interest" description="Disordered" evidence="1">
    <location>
        <begin position="28"/>
        <end position="171"/>
    </location>
</feature>
<feature type="region of interest" description="Disordered" evidence="1">
    <location>
        <begin position="800"/>
        <end position="857"/>
    </location>
</feature>
<dbReference type="AlphaFoldDB" id="A0A0G4HX54"/>
<reference evidence="3" key="1">
    <citation type="submission" date="2014-11" db="EMBL/GenBank/DDBJ databases">
        <authorList>
            <person name="Otto D Thomas"/>
            <person name="Naeem Raeece"/>
        </authorList>
    </citation>
    <scope>NUCLEOTIDE SEQUENCE</scope>
</reference>
<feature type="compositionally biased region" description="Low complexity" evidence="1">
    <location>
        <begin position="85"/>
        <end position="120"/>
    </location>
</feature>
<feature type="compositionally biased region" description="Polar residues" evidence="1">
    <location>
        <begin position="802"/>
        <end position="812"/>
    </location>
</feature>
<keyword evidence="2" id="KW-0732">Signal</keyword>
<proteinExistence type="predicted"/>
<feature type="region of interest" description="Disordered" evidence="1">
    <location>
        <begin position="585"/>
        <end position="648"/>
    </location>
</feature>
<organism evidence="3">
    <name type="scientific">Chromera velia CCMP2878</name>
    <dbReference type="NCBI Taxonomy" id="1169474"/>
    <lineage>
        <taxon>Eukaryota</taxon>
        <taxon>Sar</taxon>
        <taxon>Alveolata</taxon>
        <taxon>Colpodellida</taxon>
        <taxon>Chromeraceae</taxon>
        <taxon>Chromera</taxon>
    </lineage>
</organism>
<name>A0A0G4HX54_9ALVE</name>